<sequence>MSISAKKIVVSATLAAGLLIGGAASGALGTDHAGGGIWPKPTAVQAGGGIWPKPITSETAGGGIWPKAGNVETAGGGIWPKAGTVETAGGGIWPKPSPRTIAG</sequence>
<feature type="signal peptide" evidence="2">
    <location>
        <begin position="1"/>
        <end position="26"/>
    </location>
</feature>
<dbReference type="AlphaFoldDB" id="A0A1G6X286"/>
<feature type="region of interest" description="Disordered" evidence="1">
    <location>
        <begin position="58"/>
        <end position="103"/>
    </location>
</feature>
<reference evidence="3 4" key="1">
    <citation type="submission" date="2016-10" db="EMBL/GenBank/DDBJ databases">
        <authorList>
            <person name="de Groot N.N."/>
        </authorList>
    </citation>
    <scope>NUCLEOTIDE SEQUENCE [LARGE SCALE GENOMIC DNA]</scope>
    <source>
        <strain evidence="3 4">MON 2.2</strain>
    </source>
</reference>
<evidence type="ECO:0000256" key="1">
    <source>
        <dbReference type="SAM" id="MobiDB-lite"/>
    </source>
</evidence>
<evidence type="ECO:0000313" key="4">
    <source>
        <dbReference type="Proteomes" id="UP000198546"/>
    </source>
</evidence>
<gene>
    <name evidence="3" type="ORF">SAMN04489747_1580</name>
</gene>
<keyword evidence="4" id="KW-1185">Reference proteome</keyword>
<evidence type="ECO:0000256" key="2">
    <source>
        <dbReference type="SAM" id="SignalP"/>
    </source>
</evidence>
<dbReference type="RefSeq" id="WP_090592172.1">
    <property type="nucleotide sequence ID" value="NZ_LT629688.1"/>
</dbReference>
<keyword evidence="2" id="KW-0732">Signal</keyword>
<name>A0A1G6X286_9ACTN</name>
<feature type="chain" id="PRO_5009240459" evidence="2">
    <location>
        <begin position="27"/>
        <end position="103"/>
    </location>
</feature>
<protein>
    <submittedName>
        <fullName evidence="3">Uncharacterized protein</fullName>
    </submittedName>
</protein>
<organism evidence="3 4">
    <name type="scientific">Auraticoccus monumenti</name>
    <dbReference type="NCBI Taxonomy" id="675864"/>
    <lineage>
        <taxon>Bacteria</taxon>
        <taxon>Bacillati</taxon>
        <taxon>Actinomycetota</taxon>
        <taxon>Actinomycetes</taxon>
        <taxon>Propionibacteriales</taxon>
        <taxon>Propionibacteriaceae</taxon>
        <taxon>Auraticoccus</taxon>
    </lineage>
</organism>
<evidence type="ECO:0000313" key="3">
    <source>
        <dbReference type="EMBL" id="SDD71517.1"/>
    </source>
</evidence>
<dbReference type="EMBL" id="LT629688">
    <property type="protein sequence ID" value="SDD71517.1"/>
    <property type="molecule type" value="Genomic_DNA"/>
</dbReference>
<accession>A0A1G6X286</accession>
<proteinExistence type="predicted"/>
<dbReference type="Proteomes" id="UP000198546">
    <property type="component" value="Chromosome i"/>
</dbReference>